<keyword evidence="1" id="KW-1133">Transmembrane helix</keyword>
<evidence type="ECO:0008006" key="4">
    <source>
        <dbReference type="Google" id="ProtNLM"/>
    </source>
</evidence>
<dbReference type="AlphaFoldDB" id="A0A0K8P4A4"/>
<evidence type="ECO:0000313" key="3">
    <source>
        <dbReference type="Proteomes" id="UP000037660"/>
    </source>
</evidence>
<feature type="transmembrane region" description="Helical" evidence="1">
    <location>
        <begin position="31"/>
        <end position="51"/>
    </location>
</feature>
<dbReference type="SUPFAM" id="SSF81343">
    <property type="entry name" value="Fumarate reductase respiratory complex transmembrane subunits"/>
    <property type="match status" value="1"/>
</dbReference>
<evidence type="ECO:0000256" key="1">
    <source>
        <dbReference type="SAM" id="Phobius"/>
    </source>
</evidence>
<name>A0A0K8P4A4_PISS1</name>
<dbReference type="STRING" id="1547922.ISF6_3333"/>
<dbReference type="InterPro" id="IPR034804">
    <property type="entry name" value="SQR/QFR_C/D"/>
</dbReference>
<reference evidence="3" key="1">
    <citation type="submission" date="2015-07" db="EMBL/GenBank/DDBJ databases">
        <title>Discovery of a poly(ethylene terephthalate assimilation.</title>
        <authorList>
            <person name="Yoshida S."/>
            <person name="Hiraga K."/>
            <person name="Takehana T."/>
            <person name="Taniguchi I."/>
            <person name="Yamaji H."/>
            <person name="Maeda Y."/>
            <person name="Toyohara K."/>
            <person name="Miyamoto K."/>
            <person name="Kimura Y."/>
            <person name="Oda K."/>
        </authorList>
    </citation>
    <scope>NUCLEOTIDE SEQUENCE [LARGE SCALE GENOMIC DNA]</scope>
    <source>
        <strain evidence="3">NBRC 110686 / TISTR 2288 / 201-F6</strain>
    </source>
</reference>
<gene>
    <name evidence="2" type="ORF">ISF6_3333</name>
</gene>
<dbReference type="GO" id="GO:0016020">
    <property type="term" value="C:membrane"/>
    <property type="evidence" value="ECO:0007669"/>
    <property type="project" value="InterPro"/>
</dbReference>
<reference evidence="2 3" key="2">
    <citation type="journal article" date="2016" name="Science">
        <title>A bacterium that degrades and assimilates poly(ethylene terephthalate).</title>
        <authorList>
            <person name="Yoshida S."/>
            <person name="Hiraga K."/>
            <person name="Takehana T."/>
            <person name="Taniguchi I."/>
            <person name="Yamaji H."/>
            <person name="Maeda Y."/>
            <person name="Toyohara K."/>
            <person name="Miyamoto K."/>
            <person name="Kimura Y."/>
            <person name="Oda K."/>
        </authorList>
    </citation>
    <scope>NUCLEOTIDE SEQUENCE [LARGE SCALE GENOMIC DNA]</scope>
    <source>
        <strain evidence="3">NBRC 110686 / TISTR 2288 / 201-F6</strain>
    </source>
</reference>
<dbReference type="Gene3D" id="1.20.1300.10">
    <property type="entry name" value="Fumarate reductase/succinate dehydrogenase, transmembrane subunit"/>
    <property type="match status" value="1"/>
</dbReference>
<proteinExistence type="predicted"/>
<feature type="transmembrane region" description="Helical" evidence="1">
    <location>
        <begin position="104"/>
        <end position="127"/>
    </location>
</feature>
<protein>
    <recommendedName>
        <fullName evidence="4">Succinate dehydrogenase</fullName>
    </recommendedName>
</protein>
<keyword evidence="3" id="KW-1185">Reference proteome</keyword>
<keyword evidence="1" id="KW-0812">Transmembrane</keyword>
<dbReference type="Proteomes" id="UP000037660">
    <property type="component" value="Unassembled WGS sequence"/>
</dbReference>
<feature type="transmembrane region" description="Helical" evidence="1">
    <location>
        <begin position="71"/>
        <end position="92"/>
    </location>
</feature>
<accession>A0A0K8P4A4</accession>
<sequence length="130" mass="13635">MKATAAMAAAPREDRAADAIAQARRWYWQRLSAMVLAVCVVVHLVTLVYAVRSGLSAQAILGRTQGHWGVGAFYALFVVACAVHVPPGLAAIAREWGGFGERAALGLGRAFGVLLLLAGLRAVWAVVAPA</sequence>
<organism evidence="2 3">
    <name type="scientific">Piscinibacter sakaiensis</name>
    <name type="common">Ideonella sakaiensis</name>
    <dbReference type="NCBI Taxonomy" id="1547922"/>
    <lineage>
        <taxon>Bacteria</taxon>
        <taxon>Pseudomonadati</taxon>
        <taxon>Pseudomonadota</taxon>
        <taxon>Betaproteobacteria</taxon>
        <taxon>Burkholderiales</taxon>
        <taxon>Sphaerotilaceae</taxon>
        <taxon>Piscinibacter</taxon>
    </lineage>
</organism>
<evidence type="ECO:0000313" key="2">
    <source>
        <dbReference type="EMBL" id="GAP37478.1"/>
    </source>
</evidence>
<comment type="caution">
    <text evidence="2">The sequence shown here is derived from an EMBL/GenBank/DDBJ whole genome shotgun (WGS) entry which is preliminary data.</text>
</comment>
<keyword evidence="1" id="KW-0472">Membrane</keyword>
<dbReference type="EMBL" id="BBYR01000047">
    <property type="protein sequence ID" value="GAP37478.1"/>
    <property type="molecule type" value="Genomic_DNA"/>
</dbReference>